<feature type="signal peptide" evidence="3">
    <location>
        <begin position="1"/>
        <end position="29"/>
    </location>
</feature>
<comment type="caution">
    <text evidence="4">The sequence shown here is derived from an EMBL/GenBank/DDBJ whole genome shotgun (WGS) entry which is preliminary data.</text>
</comment>
<dbReference type="PANTHER" id="PTHR30222:SF18">
    <property type="entry name" value="BIFUNCTIONAL POLYHYDROXYBUTYRATE SYNTHASE _ ABC TRANSPORTER PERIPLASMIC BINDING PROTEIN-RELATED"/>
    <property type="match status" value="1"/>
</dbReference>
<reference evidence="5" key="1">
    <citation type="journal article" date="2019" name="Int. J. Syst. Evol. Microbiol.">
        <title>The Global Catalogue of Microorganisms (GCM) 10K type strain sequencing project: providing services to taxonomists for standard genome sequencing and annotation.</title>
        <authorList>
            <consortium name="The Broad Institute Genomics Platform"/>
            <consortium name="The Broad Institute Genome Sequencing Center for Infectious Disease"/>
            <person name="Wu L."/>
            <person name="Ma J."/>
        </authorList>
    </citation>
    <scope>NUCLEOTIDE SEQUENCE [LARGE SCALE GENOMIC DNA]</scope>
    <source>
        <strain evidence="5">JCM 10083</strain>
    </source>
</reference>
<evidence type="ECO:0000313" key="4">
    <source>
        <dbReference type="EMBL" id="MFC7602652.1"/>
    </source>
</evidence>
<dbReference type="Gene3D" id="3.40.190.10">
    <property type="entry name" value="Periplasmic binding protein-like II"/>
    <property type="match status" value="2"/>
</dbReference>
<accession>A0ABW2T2N9</accession>
<organism evidence="4 5">
    <name type="scientific">Streptosporangium amethystogenes subsp. fukuiense</name>
    <dbReference type="NCBI Taxonomy" id="698418"/>
    <lineage>
        <taxon>Bacteria</taxon>
        <taxon>Bacillati</taxon>
        <taxon>Actinomycetota</taxon>
        <taxon>Actinomycetes</taxon>
        <taxon>Streptosporangiales</taxon>
        <taxon>Streptosporangiaceae</taxon>
        <taxon>Streptosporangium</taxon>
    </lineage>
</organism>
<evidence type="ECO:0000256" key="2">
    <source>
        <dbReference type="SAM" id="MobiDB-lite"/>
    </source>
</evidence>
<evidence type="ECO:0000313" key="5">
    <source>
        <dbReference type="Proteomes" id="UP001596514"/>
    </source>
</evidence>
<evidence type="ECO:0000256" key="1">
    <source>
        <dbReference type="ARBA" id="ARBA00022729"/>
    </source>
</evidence>
<keyword evidence="1 3" id="KW-0732">Signal</keyword>
<protein>
    <recommendedName>
        <fullName evidence="6">Extracellular solute-binding protein</fullName>
    </recommendedName>
</protein>
<feature type="compositionally biased region" description="Low complexity" evidence="2">
    <location>
        <begin position="57"/>
        <end position="73"/>
    </location>
</feature>
<dbReference type="PANTHER" id="PTHR30222">
    <property type="entry name" value="SPERMIDINE/PUTRESCINE-BINDING PERIPLASMIC PROTEIN"/>
    <property type="match status" value="1"/>
</dbReference>
<evidence type="ECO:0008006" key="6">
    <source>
        <dbReference type="Google" id="ProtNLM"/>
    </source>
</evidence>
<dbReference type="EMBL" id="JBHTEE010000001">
    <property type="protein sequence ID" value="MFC7602652.1"/>
    <property type="molecule type" value="Genomic_DNA"/>
</dbReference>
<feature type="region of interest" description="Disordered" evidence="2">
    <location>
        <begin position="36"/>
        <end position="73"/>
    </location>
</feature>
<dbReference type="Proteomes" id="UP001596514">
    <property type="component" value="Unassembled WGS sequence"/>
</dbReference>
<dbReference type="RefSeq" id="WP_343966548.1">
    <property type="nucleotide sequence ID" value="NZ_BAAAGK010000042.1"/>
</dbReference>
<sequence length="423" mass="45322">MGLMGRDRLRRARLGAALGAGGLALAALAQVGAASATSSVRSPTPSGTPVATPGSESGAIPSATSSPAPSASIGKGEGTLQVLTFQGYVEYGGASSRVNWLTPFERESGCVVKLDRVRTSEEMAARFTEGGYDVLSATPDLAGLLVQQGKVAPLDTALVTDYRRIPKRLRELPGLREDDKVYGIPYLWGVNRVVREGDGPRGPLALYGTAPAAIRNSPLSIADAALALRGTRPQLKIKDPFQLTPAQLDAAMKLLAEGEGPGRVYWDGSLDLVRALSAEQVRIAQVLPYHLDLFQRADRPMKVLKGVLATGWVDSWMLAAKPASPNCAYRWLNWMSSVRAQRPAAAWTGLAPANPEACGGRARRICEAYQVRDNRRLRDVLFAARPTRDCGGQGGECTDYAGWAERWKSLRASSEPGKQRISD</sequence>
<feature type="chain" id="PRO_5046125469" description="Extracellular solute-binding protein" evidence="3">
    <location>
        <begin position="30"/>
        <end position="423"/>
    </location>
</feature>
<dbReference type="SUPFAM" id="SSF53850">
    <property type="entry name" value="Periplasmic binding protein-like II"/>
    <property type="match status" value="1"/>
</dbReference>
<feature type="compositionally biased region" description="Polar residues" evidence="2">
    <location>
        <begin position="37"/>
        <end position="49"/>
    </location>
</feature>
<evidence type="ECO:0000256" key="3">
    <source>
        <dbReference type="SAM" id="SignalP"/>
    </source>
</evidence>
<gene>
    <name evidence="4" type="ORF">ACFQVD_21330</name>
</gene>
<name>A0ABW2T2N9_9ACTN</name>
<proteinExistence type="predicted"/>
<keyword evidence="5" id="KW-1185">Reference proteome</keyword>